<dbReference type="GO" id="GO:0005774">
    <property type="term" value="C:vacuolar membrane"/>
    <property type="evidence" value="ECO:0007669"/>
    <property type="project" value="UniProtKB-SubCell"/>
</dbReference>
<keyword evidence="3" id="KW-0653">Protein transport</keyword>
<dbReference type="PRINTS" id="PR01546">
    <property type="entry name" value="YEAST73DUF"/>
</dbReference>
<dbReference type="PANTHER" id="PTHR13027">
    <property type="entry name" value="SAND PROTEIN-RELATED"/>
    <property type="match status" value="1"/>
</dbReference>
<feature type="compositionally biased region" description="Polar residues" evidence="4">
    <location>
        <begin position="352"/>
        <end position="373"/>
    </location>
</feature>
<dbReference type="InterPro" id="IPR004353">
    <property type="entry name" value="Mon1"/>
</dbReference>
<dbReference type="InterPro" id="IPR043972">
    <property type="entry name" value="FUZ/MON1/HPS1_longin_1"/>
</dbReference>
<dbReference type="Pfam" id="PF19036">
    <property type="entry name" value="Fuz_longin_1"/>
    <property type="match status" value="1"/>
</dbReference>
<dbReference type="InterPro" id="IPR043971">
    <property type="entry name" value="FUZ/MON1/HPS1_longin_2"/>
</dbReference>
<protein>
    <recommendedName>
        <fullName evidence="2 3">Vacuolar fusion protein MON1</fullName>
    </recommendedName>
</protein>
<evidence type="ECO:0000313" key="7">
    <source>
        <dbReference type="Proteomes" id="UP000242875"/>
    </source>
</evidence>
<dbReference type="InterPro" id="IPR035925">
    <property type="entry name" value="BSD_dom_sf"/>
</dbReference>
<dbReference type="InterPro" id="IPR005607">
    <property type="entry name" value="BSD_dom"/>
</dbReference>
<evidence type="ECO:0000313" key="6">
    <source>
        <dbReference type="EMBL" id="OZJ05725.1"/>
    </source>
</evidence>
<dbReference type="GO" id="GO:0016192">
    <property type="term" value="P:vesicle-mediated transport"/>
    <property type="evidence" value="ECO:0007669"/>
    <property type="project" value="InterPro"/>
</dbReference>
<dbReference type="GO" id="GO:0032585">
    <property type="term" value="C:multivesicular body membrane"/>
    <property type="evidence" value="ECO:0007669"/>
    <property type="project" value="UniProtKB-SubCell"/>
</dbReference>
<keyword evidence="7" id="KW-1185">Reference proteome</keyword>
<keyword evidence="3" id="KW-0813">Transport</keyword>
<dbReference type="SUPFAM" id="SSF140383">
    <property type="entry name" value="BSD domain-like"/>
    <property type="match status" value="1"/>
</dbReference>
<comment type="similarity">
    <text evidence="3">Belongs to the MON1/SAND family.</text>
</comment>
<comment type="caution">
    <text evidence="6">The sequence shown here is derived from an EMBL/GenBank/DDBJ whole genome shotgun (WGS) entry which is preliminary data.</text>
</comment>
<gene>
    <name evidence="6" type="ORF">BZG36_01330</name>
</gene>
<feature type="domain" description="BSD" evidence="5">
    <location>
        <begin position="155"/>
        <end position="190"/>
    </location>
</feature>
<feature type="region of interest" description="Disordered" evidence="4">
    <location>
        <begin position="239"/>
        <end position="267"/>
    </location>
</feature>
<evidence type="ECO:0000259" key="5">
    <source>
        <dbReference type="PROSITE" id="PS50858"/>
    </source>
</evidence>
<feature type="compositionally biased region" description="Basic and acidic residues" evidence="4">
    <location>
        <begin position="336"/>
        <end position="350"/>
    </location>
</feature>
<feature type="compositionally biased region" description="Low complexity" evidence="4">
    <location>
        <begin position="433"/>
        <end position="461"/>
    </location>
</feature>
<dbReference type="Pfam" id="PF03909">
    <property type="entry name" value="BSD"/>
    <property type="match status" value="1"/>
</dbReference>
<dbReference type="EMBL" id="MVBO01000010">
    <property type="protein sequence ID" value="OZJ05725.1"/>
    <property type="molecule type" value="Genomic_DNA"/>
</dbReference>
<sequence length="868" mass="97710">MSWLRNNGPCLEATWKTSLSSTTPLFASANAFTSSLANNVSSSVSNLSQQAKGLNLRQLSEQAKQWPYKLGELPKALDKERDAFVKEKRVDERAHVKGSEPLAPWQGLGEYEEELKSRVLALSRNKRNFIMPPPADSTWTEEVFRLYTSTAIAALREDPHLRKMRFMLVPSIVSEEQFWSNYFYRVSLIKHAVMSSTQEVEGVYTKRDEEEEGDVLFEMDHDVDDDEKNGLDVLKDVETDSPVMSTVDETDAGPSVESMEPAQQKAPTLVSVSEDTAQTYRPPSASSSVKSFILRTPGYENAADYASNSDVGDALEESSGVGEGLEEQDGYAFKGSRGDSLHRFREDRRQQSFRFDSPNLSEASQSRSNSRQGNHAPAWKENSGGGFLRDDDDFGSVESSKDEDVPYNNSETSVDQSSPSGLLRPTVTITAPSSSSNSQDNSSPLGEQPSDYDSSSSNESNPSEKARQINKLRRQGSRSSVVTRLKALDLNKPPSQEDADSSVWRSHSKHFFVLSNAGKPIWTRYGDESRISTLMGVIQAIISFFQDGDDSIRCIQSGDTVFVFLLKEPLYLVAVAKTGESEGQLREQLYYLYNQILSVLTSHQLNRIFEQRINFDLRRLLGGTEVFLDSLSTRFNNNHGFMLGAIQALAVPREFRDKVGIALSTGIVKSLLYGMVVSNGKLVNLVRPKKHSLHPSDLHLLFNMLTGSTTFRSAESWTPLCLPKFNSKGFLHAYICYIYQDVALVLISTDKDSFFELSEWKEDIVEVEHWARCRTNVTIAGGRIILFRLFRLYQHMRDHMCNKNQPLKLYYHNSSDETLLGWITSTFELYACFNPQVSKSSMIAAANQLIRWIRKHEERLFIVNSPVF</sequence>
<dbReference type="GO" id="GO:0006623">
    <property type="term" value="P:protein targeting to vacuole"/>
    <property type="evidence" value="ECO:0007669"/>
    <property type="project" value="UniProtKB-UniRule"/>
</dbReference>
<keyword evidence="3" id="KW-0072">Autophagy</keyword>
<evidence type="ECO:0000256" key="2">
    <source>
        <dbReference type="ARBA" id="ARBA00018132"/>
    </source>
</evidence>
<keyword evidence="3" id="KW-0967">Endosome</keyword>
<dbReference type="OrthoDB" id="272411at2759"/>
<dbReference type="PROSITE" id="PS50858">
    <property type="entry name" value="BSD"/>
    <property type="match status" value="1"/>
</dbReference>
<keyword evidence="3" id="KW-0472">Membrane</keyword>
<keyword evidence="3" id="KW-0926">Vacuole</keyword>
<dbReference type="Gene3D" id="1.10.3970.10">
    <property type="entry name" value="BSD domain"/>
    <property type="match status" value="1"/>
</dbReference>
<dbReference type="InterPro" id="IPR043970">
    <property type="entry name" value="FUZ/MON1/HPS1_longin_3"/>
</dbReference>
<evidence type="ECO:0000256" key="1">
    <source>
        <dbReference type="ARBA" id="ARBA00004380"/>
    </source>
</evidence>
<comment type="subcellular location">
    <subcellularLocation>
        <location evidence="3">Endosome</location>
        <location evidence="3">Multivesicular body membrane</location>
        <topology evidence="3">Peripheral membrane protein</topology>
    </subcellularLocation>
    <subcellularLocation>
        <location evidence="1 3">Prevacuolar compartment membrane</location>
        <topology evidence="1 3">Peripheral membrane protein</topology>
    </subcellularLocation>
    <subcellularLocation>
        <location evidence="3">Vacuole membrane</location>
        <topology evidence="3">Peripheral membrane protein</topology>
    </subcellularLocation>
</comment>
<feature type="compositionally biased region" description="Polar residues" evidence="4">
    <location>
        <begin position="407"/>
        <end position="420"/>
    </location>
</feature>
<organism evidence="6 7">
    <name type="scientific">Bifiguratus adelaidae</name>
    <dbReference type="NCBI Taxonomy" id="1938954"/>
    <lineage>
        <taxon>Eukaryota</taxon>
        <taxon>Fungi</taxon>
        <taxon>Fungi incertae sedis</taxon>
        <taxon>Mucoromycota</taxon>
        <taxon>Mucoromycotina</taxon>
        <taxon>Endogonomycetes</taxon>
        <taxon>Endogonales</taxon>
        <taxon>Endogonales incertae sedis</taxon>
        <taxon>Bifiguratus</taxon>
    </lineage>
</organism>
<name>A0A261Y533_9FUNG</name>
<evidence type="ECO:0000256" key="3">
    <source>
        <dbReference type="RuleBase" id="RU367048"/>
    </source>
</evidence>
<reference evidence="6 7" key="1">
    <citation type="journal article" date="2017" name="Mycologia">
        <title>Bifiguratus adelaidae, gen. et sp. nov., a new member of Mucoromycotina in endophytic and soil-dwelling habitats.</title>
        <authorList>
            <person name="Torres-Cruz T.J."/>
            <person name="Billingsley Tobias T.L."/>
            <person name="Almatruk M."/>
            <person name="Hesse C."/>
            <person name="Kuske C.R."/>
            <person name="Desiro A."/>
            <person name="Benucci G.M."/>
            <person name="Bonito G."/>
            <person name="Stajich J.E."/>
            <person name="Dunlap C."/>
            <person name="Arnold A.E."/>
            <person name="Porras-Alfaro A."/>
        </authorList>
    </citation>
    <scope>NUCLEOTIDE SEQUENCE [LARGE SCALE GENOMIC DNA]</scope>
    <source>
        <strain evidence="6 7">AZ0501</strain>
    </source>
</reference>
<evidence type="ECO:0000256" key="4">
    <source>
        <dbReference type="SAM" id="MobiDB-lite"/>
    </source>
</evidence>
<feature type="region of interest" description="Disordered" evidence="4">
    <location>
        <begin position="304"/>
        <end position="480"/>
    </location>
</feature>
<dbReference type="PANTHER" id="PTHR13027:SF7">
    <property type="entry name" value="VACUOLAR FUSION PROTEIN MON1 HOMOLOG"/>
    <property type="match status" value="1"/>
</dbReference>
<dbReference type="SMART" id="SM00751">
    <property type="entry name" value="BSD"/>
    <property type="match status" value="1"/>
</dbReference>
<dbReference type="AlphaFoldDB" id="A0A261Y533"/>
<dbReference type="Proteomes" id="UP000242875">
    <property type="component" value="Unassembled WGS sequence"/>
</dbReference>
<proteinExistence type="inferred from homology"/>
<dbReference type="Pfam" id="PF19037">
    <property type="entry name" value="Fuz_longin_2"/>
    <property type="match status" value="1"/>
</dbReference>
<accession>A0A261Y533</accession>
<dbReference type="GO" id="GO:0035658">
    <property type="term" value="C:Mon1-Ccz1 complex"/>
    <property type="evidence" value="ECO:0007669"/>
    <property type="project" value="TreeGrafter"/>
</dbReference>
<dbReference type="Pfam" id="PF19038">
    <property type="entry name" value="Fuz_longin_3"/>
    <property type="match status" value="1"/>
</dbReference>
<comment type="function">
    <text evidence="3">Required for multiple vacuole delivery pathways including the cytoplasm to vacuole transport (Cvt), autophagy, pexophagy and endocytosis.</text>
</comment>
<dbReference type="GO" id="GO:0006914">
    <property type="term" value="P:autophagy"/>
    <property type="evidence" value="ECO:0007669"/>
    <property type="project" value="UniProtKB-UniRule"/>
</dbReference>